<dbReference type="SUPFAM" id="SSF53927">
    <property type="entry name" value="Cytidine deaminase-like"/>
    <property type="match status" value="1"/>
</dbReference>
<evidence type="ECO:0000256" key="3">
    <source>
        <dbReference type="ARBA" id="ARBA00006576"/>
    </source>
</evidence>
<dbReference type="FunFam" id="3.40.140.10:FF:000021">
    <property type="entry name" value="Deoxycytidylate deaminase"/>
    <property type="match status" value="1"/>
</dbReference>
<keyword evidence="9" id="KW-0378">Hydrolase</keyword>
<dbReference type="PANTHER" id="PTHR12812">
    <property type="entry name" value="HEPARAN SULFATE 6-O-SULFOTRANSFERASE 3"/>
    <property type="match status" value="1"/>
</dbReference>
<dbReference type="Pfam" id="PF03567">
    <property type="entry name" value="Sulfotransfer_2"/>
    <property type="match status" value="1"/>
</dbReference>
<dbReference type="Gene3D" id="3.40.140.10">
    <property type="entry name" value="Cytidine Deaminase, domain 2"/>
    <property type="match status" value="1"/>
</dbReference>
<dbReference type="InterPro" id="IPR008962">
    <property type="entry name" value="PapD-like_sf"/>
</dbReference>
<dbReference type="InterPro" id="IPR016193">
    <property type="entry name" value="Cytidine_deaminase-like"/>
</dbReference>
<dbReference type="InterPro" id="IPR002125">
    <property type="entry name" value="CMP_dCMP_dom"/>
</dbReference>
<keyword evidence="14" id="KW-0325">Glycoprotein</keyword>
<evidence type="ECO:0000256" key="7">
    <source>
        <dbReference type="ARBA" id="ARBA00022723"/>
    </source>
</evidence>
<dbReference type="Gene3D" id="2.60.40.10">
    <property type="entry name" value="Immunoglobulins"/>
    <property type="match status" value="1"/>
</dbReference>
<feature type="transmembrane region" description="Helical" evidence="17">
    <location>
        <begin position="12"/>
        <end position="30"/>
    </location>
</feature>
<comment type="function">
    <text evidence="15">Supplies the nucleotide substrate for thymidylate synthetase.</text>
</comment>
<evidence type="ECO:0000256" key="15">
    <source>
        <dbReference type="ARBA" id="ARBA00037036"/>
    </source>
</evidence>
<evidence type="ECO:0000313" key="21">
    <source>
        <dbReference type="Proteomes" id="UP000030764"/>
    </source>
</evidence>
<dbReference type="InterPro" id="IPR035105">
    <property type="entry name" value="Deoxycytidylate_deaminase_dom"/>
</dbReference>
<evidence type="ECO:0000256" key="9">
    <source>
        <dbReference type="ARBA" id="ARBA00022801"/>
    </source>
</evidence>
<keyword evidence="8" id="KW-0545">Nucleotide biosynthesis</keyword>
<dbReference type="GO" id="GO:0017095">
    <property type="term" value="F:heparan sulfate 6-sulfotransferase activity"/>
    <property type="evidence" value="ECO:0007669"/>
    <property type="project" value="RHEA"/>
</dbReference>
<dbReference type="InterPro" id="IPR010635">
    <property type="entry name" value="Heparan_SO4-6-sulfoTrfase"/>
</dbReference>
<evidence type="ECO:0000256" key="8">
    <source>
        <dbReference type="ARBA" id="ARBA00022727"/>
    </source>
</evidence>
<evidence type="ECO:0000256" key="12">
    <source>
        <dbReference type="ARBA" id="ARBA00022989"/>
    </source>
</evidence>
<feature type="compositionally biased region" description="Polar residues" evidence="18">
    <location>
        <begin position="566"/>
        <end position="575"/>
    </location>
</feature>
<evidence type="ECO:0000256" key="1">
    <source>
        <dbReference type="ARBA" id="ARBA00001947"/>
    </source>
</evidence>
<comment type="function">
    <text evidence="17">6-O-sulfation enzyme which catalyzes the transfer of sulfate from 3'-phosphoadenosine 5'-phosphosulfate (PAPS) to position 6 of the N-sulfoglucosamine residue (GlcNS) of heparan sulfate.</text>
</comment>
<evidence type="ECO:0000256" key="2">
    <source>
        <dbReference type="ARBA" id="ARBA00004606"/>
    </source>
</evidence>
<evidence type="ECO:0000259" key="19">
    <source>
        <dbReference type="PROSITE" id="PS51747"/>
    </source>
</evidence>
<evidence type="ECO:0000256" key="16">
    <source>
        <dbReference type="ARBA" id="ARBA00052978"/>
    </source>
</evidence>
<sequence length="1033" mass="117521">MAREGHACKYKCFIAFIGLSVAFSLLYFATHKDVQDAAYFLSNSLTTRLYPLYSINARVQEPLYVGDGYLSSLEDEVEEELRASGQSQDSVSPVEQSNVSFDDLQASSVSSSFNYASNDVLVFLHIQKTGGTTFERYLVRQLDLPVPCKCQPKRKRCLCARPQDSNSSKKSSWLFSRFSTGWNCGLHSDWTELVVSGCVDRYFDNREKGHSKRRYFITTFLREPVARFISEFRHVQRGATWQSSTHMCNGRPPTIEELPPCFEPSVGWTGVTLDDFISCKSNLAFNRQTRMLADLTTVHCYNESAMPSDLRRTVLVRSAKRNLMKMAFFGLQEEMRKSQYLFEKTFGLRFNKPMVDMEPQTSPNDFSPEERRRIADINQLDIEVYNFAKEVFHRRFELARSSDPLFERLTICHLTLAFVLSHVMSSGECASVPAFVFPSTLTMSTRNSHTLRQIVTVYNPYEFDLEYKVLSTAPALYSVQESVGRLKPQSLVDIVIRRNSPDQDSADISCVDKFRVQVRKVTKPLLIGHSDIVVFVNATASGTASAAGDGGTQTLLEPTEEVPKVGSSSRRNTTAAHRRSPTRVRSDQRSESFHWLLVVVGAVCILCLWTPYAEERMDAIPSWYPEWLRLTVPQKLVSAYVLGYFRPFADRDCTPSLTSQLVQLEFKFQLREGGRNCRSFQLIVFRSVDTATPTLICFCILACVIHFHLDNHMSEDINLFDDDPYLETDHVPKCHIKSPLYRQLHILACCYALAVPTNIDNNVEFVQPLRRRLFRALELCLKCVHQVTEDGTAMIPYSTVSSVRKAVDELYTSLIDLFRSRRREYYNAISRAANMQEQNKREIIVELASFLSGSCWMEQTDTVKKREDYLSWNDYFMSVAVLSSQRSKDPQLQEGACLVNKENQVVGIGYNGMPVGCNDDEMPWADKADDILETKHPYICHAVLNAVMNKISAVVKDCRLFSTHYPCSHCAGLIIQAGIKEVYYLYDNPDTVTSSATARLFRICNITCERYSPKVASVTIQLGAKEKNDEKEA</sequence>
<evidence type="ECO:0000256" key="4">
    <source>
        <dbReference type="ARBA" id="ARBA00010109"/>
    </source>
</evidence>
<dbReference type="AlphaFoldDB" id="A0A085M5N2"/>
<evidence type="ECO:0000256" key="10">
    <source>
        <dbReference type="ARBA" id="ARBA00022833"/>
    </source>
</evidence>
<dbReference type="GO" id="GO:0004132">
    <property type="term" value="F:dCMP deaminase activity"/>
    <property type="evidence" value="ECO:0007669"/>
    <property type="project" value="UniProtKB-EC"/>
</dbReference>
<evidence type="ECO:0000256" key="11">
    <source>
        <dbReference type="ARBA" id="ARBA00022968"/>
    </source>
</evidence>
<dbReference type="EC" id="2.8.2.-" evidence="17"/>
<evidence type="ECO:0000256" key="5">
    <source>
        <dbReference type="ARBA" id="ARBA00022679"/>
    </source>
</evidence>
<comment type="catalytic activity">
    <reaction evidence="16">
        <text>dCMP + H2O + H(+) = dUMP + NH4(+)</text>
        <dbReference type="Rhea" id="RHEA:22924"/>
        <dbReference type="ChEBI" id="CHEBI:15377"/>
        <dbReference type="ChEBI" id="CHEBI:15378"/>
        <dbReference type="ChEBI" id="CHEBI:28938"/>
        <dbReference type="ChEBI" id="CHEBI:57566"/>
        <dbReference type="ChEBI" id="CHEBI:246422"/>
        <dbReference type="EC" id="3.5.4.12"/>
    </reaction>
</comment>
<dbReference type="InterPro" id="IPR027417">
    <property type="entry name" value="P-loop_NTPase"/>
</dbReference>
<dbReference type="SUPFAM" id="SSF49354">
    <property type="entry name" value="PapD-like"/>
    <property type="match status" value="1"/>
</dbReference>
<name>A0A085M5N2_9BILA</name>
<evidence type="ECO:0000256" key="6">
    <source>
        <dbReference type="ARBA" id="ARBA00022692"/>
    </source>
</evidence>
<evidence type="ECO:0000256" key="18">
    <source>
        <dbReference type="SAM" id="MobiDB-lite"/>
    </source>
</evidence>
<feature type="domain" description="CMP/dCMP-type deaminase" evidence="19">
    <location>
        <begin position="871"/>
        <end position="1008"/>
    </location>
</feature>
<dbReference type="Pfam" id="PF00383">
    <property type="entry name" value="dCMP_cyt_deam_1"/>
    <property type="match status" value="1"/>
</dbReference>
<comment type="similarity">
    <text evidence="4 17">Belongs to the sulfotransferase 6 family.</text>
</comment>
<organism evidence="20 21">
    <name type="scientific">Trichuris suis</name>
    <name type="common">pig whipworm</name>
    <dbReference type="NCBI Taxonomy" id="68888"/>
    <lineage>
        <taxon>Eukaryota</taxon>
        <taxon>Metazoa</taxon>
        <taxon>Ecdysozoa</taxon>
        <taxon>Nematoda</taxon>
        <taxon>Enoplea</taxon>
        <taxon>Dorylaimia</taxon>
        <taxon>Trichinellida</taxon>
        <taxon>Trichuridae</taxon>
        <taxon>Trichuris</taxon>
    </lineage>
</organism>
<keyword evidence="7" id="KW-0479">Metal-binding</keyword>
<dbReference type="PROSITE" id="PS51747">
    <property type="entry name" value="CYT_DCMP_DEAMINASES_2"/>
    <property type="match status" value="1"/>
</dbReference>
<dbReference type="InterPro" id="IPR000535">
    <property type="entry name" value="MSP_dom"/>
</dbReference>
<dbReference type="GO" id="GO:0016020">
    <property type="term" value="C:membrane"/>
    <property type="evidence" value="ECO:0007669"/>
    <property type="project" value="UniProtKB-SubCell"/>
</dbReference>
<comment type="subcellular location">
    <subcellularLocation>
        <location evidence="2 17">Membrane</location>
        <topology evidence="2 17">Single-pass type II membrane protein</topology>
    </subcellularLocation>
</comment>
<evidence type="ECO:0000313" key="20">
    <source>
        <dbReference type="EMBL" id="KFD52528.1"/>
    </source>
</evidence>
<proteinExistence type="inferred from homology"/>
<comment type="catalytic activity">
    <reaction evidence="17">
        <text>alpha-D-glucosaminyl-[heparan sulfate](n) + 3'-phosphoadenylyl sulfate = 6-sulfo-alpha-D-glucosaminyl-[heparan sulfate](n) + adenosine 3',5'-bisphosphate + H(+)</text>
        <dbReference type="Rhea" id="RHEA:56604"/>
        <dbReference type="Rhea" id="RHEA-COMP:9830"/>
        <dbReference type="Rhea" id="RHEA-COMP:14621"/>
        <dbReference type="ChEBI" id="CHEBI:15378"/>
        <dbReference type="ChEBI" id="CHEBI:58339"/>
        <dbReference type="ChEBI" id="CHEBI:58343"/>
        <dbReference type="ChEBI" id="CHEBI:58388"/>
        <dbReference type="ChEBI" id="CHEBI:140604"/>
    </reaction>
</comment>
<dbReference type="InterPro" id="IPR005331">
    <property type="entry name" value="Sulfotransferase"/>
</dbReference>
<gene>
    <name evidence="20" type="ORF">M513_06562</name>
</gene>
<evidence type="ECO:0000256" key="14">
    <source>
        <dbReference type="ARBA" id="ARBA00023180"/>
    </source>
</evidence>
<dbReference type="Gene3D" id="3.40.50.300">
    <property type="entry name" value="P-loop containing nucleotide triphosphate hydrolases"/>
    <property type="match status" value="1"/>
</dbReference>
<dbReference type="CDD" id="cd01286">
    <property type="entry name" value="deoxycytidylate_deaminase"/>
    <property type="match status" value="1"/>
</dbReference>
<dbReference type="Proteomes" id="UP000030764">
    <property type="component" value="Unassembled WGS sequence"/>
</dbReference>
<dbReference type="FunFam" id="3.40.50.300:FF:000347">
    <property type="entry name" value="Heparan-sulfate 6-O-sulfotransferase"/>
    <property type="match status" value="1"/>
</dbReference>
<accession>A0A085M5N2</accession>
<keyword evidence="12 17" id="KW-1133">Transmembrane helix</keyword>
<keyword evidence="6 17" id="KW-0812">Transmembrane</keyword>
<keyword evidence="5 17" id="KW-0808">Transferase</keyword>
<protein>
    <recommendedName>
        <fullName evidence="17">Heparan-sulfate 6-O-sulfotransferase</fullName>
        <ecNumber evidence="17">2.8.2.-</ecNumber>
    </recommendedName>
</protein>
<keyword evidence="10" id="KW-0862">Zinc</keyword>
<comment type="cofactor">
    <cofactor evidence="1">
        <name>Zn(2+)</name>
        <dbReference type="ChEBI" id="CHEBI:29105"/>
    </cofactor>
</comment>
<feature type="region of interest" description="Disordered" evidence="18">
    <location>
        <begin position="543"/>
        <end position="585"/>
    </location>
</feature>
<keyword evidence="13 17" id="KW-0472">Membrane</keyword>
<keyword evidence="11 17" id="KW-0735">Signal-anchor</keyword>
<dbReference type="Pfam" id="PF00635">
    <property type="entry name" value="Motile_Sperm"/>
    <property type="match status" value="1"/>
</dbReference>
<dbReference type="GO" id="GO:0046872">
    <property type="term" value="F:metal ion binding"/>
    <property type="evidence" value="ECO:0007669"/>
    <property type="project" value="UniProtKB-KW"/>
</dbReference>
<comment type="similarity">
    <text evidence="3">Belongs to the cytidine and deoxycytidylate deaminase family.</text>
</comment>
<dbReference type="GO" id="GO:0009165">
    <property type="term" value="P:nucleotide biosynthetic process"/>
    <property type="evidence" value="ECO:0007669"/>
    <property type="project" value="UniProtKB-KW"/>
</dbReference>
<dbReference type="PANTHER" id="PTHR12812:SF0">
    <property type="entry name" value="HEPARAN-SULFATE 6-O-SULFOTRANSFERASE"/>
    <property type="match status" value="1"/>
</dbReference>
<dbReference type="InterPro" id="IPR013783">
    <property type="entry name" value="Ig-like_fold"/>
</dbReference>
<evidence type="ECO:0000256" key="17">
    <source>
        <dbReference type="RuleBase" id="RU364122"/>
    </source>
</evidence>
<keyword evidence="21" id="KW-1185">Reference proteome</keyword>
<dbReference type="EMBL" id="KL363226">
    <property type="protein sequence ID" value="KFD52528.1"/>
    <property type="molecule type" value="Genomic_DNA"/>
</dbReference>
<reference evidence="20 21" key="1">
    <citation type="journal article" date="2014" name="Nat. Genet.">
        <title>Genome and transcriptome of the porcine whipworm Trichuris suis.</title>
        <authorList>
            <person name="Jex A.R."/>
            <person name="Nejsum P."/>
            <person name="Schwarz E.M."/>
            <person name="Hu L."/>
            <person name="Young N.D."/>
            <person name="Hall R.S."/>
            <person name="Korhonen P.K."/>
            <person name="Liao S."/>
            <person name="Thamsborg S."/>
            <person name="Xia J."/>
            <person name="Xu P."/>
            <person name="Wang S."/>
            <person name="Scheerlinck J.P."/>
            <person name="Hofmann A."/>
            <person name="Sternberg P.W."/>
            <person name="Wang J."/>
            <person name="Gasser R.B."/>
        </authorList>
    </citation>
    <scope>NUCLEOTIDE SEQUENCE [LARGE SCALE GENOMIC DNA]</scope>
    <source>
        <strain evidence="20">DCEP-RM93M</strain>
    </source>
</reference>
<evidence type="ECO:0000256" key="13">
    <source>
        <dbReference type="ARBA" id="ARBA00023136"/>
    </source>
</evidence>